<evidence type="ECO:0000256" key="5">
    <source>
        <dbReference type="SAM" id="MobiDB-lite"/>
    </source>
</evidence>
<keyword evidence="4" id="KW-0175">Coiled coil</keyword>
<dbReference type="SUPFAM" id="SSF50978">
    <property type="entry name" value="WD40 repeat-like"/>
    <property type="match status" value="1"/>
</dbReference>
<proteinExistence type="predicted"/>
<feature type="compositionally biased region" description="Polar residues" evidence="5">
    <location>
        <begin position="130"/>
        <end position="152"/>
    </location>
</feature>
<accession>A0AA88YGC2</accession>
<evidence type="ECO:0000313" key="6">
    <source>
        <dbReference type="EMBL" id="KAK3104936.1"/>
    </source>
</evidence>
<evidence type="ECO:0000313" key="7">
    <source>
        <dbReference type="Proteomes" id="UP001186944"/>
    </source>
</evidence>
<feature type="repeat" description="WD" evidence="3">
    <location>
        <begin position="318"/>
        <end position="352"/>
    </location>
</feature>
<dbReference type="InterPro" id="IPR015943">
    <property type="entry name" value="WD40/YVTN_repeat-like_dom_sf"/>
</dbReference>
<evidence type="ECO:0000256" key="1">
    <source>
        <dbReference type="ARBA" id="ARBA00022574"/>
    </source>
</evidence>
<dbReference type="Proteomes" id="UP001186944">
    <property type="component" value="Unassembled WGS sequence"/>
</dbReference>
<dbReference type="PROSITE" id="PS50082">
    <property type="entry name" value="WD_REPEATS_2"/>
    <property type="match status" value="3"/>
</dbReference>
<dbReference type="InterPro" id="IPR053299">
    <property type="entry name" value="ASTRA_WD_repeat"/>
</dbReference>
<feature type="repeat" description="WD" evidence="3">
    <location>
        <begin position="285"/>
        <end position="311"/>
    </location>
</feature>
<evidence type="ECO:0000256" key="2">
    <source>
        <dbReference type="ARBA" id="ARBA00022737"/>
    </source>
</evidence>
<evidence type="ECO:0000256" key="3">
    <source>
        <dbReference type="PROSITE-ProRule" id="PRU00221"/>
    </source>
</evidence>
<feature type="region of interest" description="Disordered" evidence="5">
    <location>
        <begin position="558"/>
        <end position="591"/>
    </location>
</feature>
<feature type="coiled-coil region" evidence="4">
    <location>
        <begin position="4"/>
        <end position="34"/>
    </location>
</feature>
<keyword evidence="7" id="KW-1185">Reference proteome</keyword>
<dbReference type="InterPro" id="IPR036322">
    <property type="entry name" value="WD40_repeat_dom_sf"/>
</dbReference>
<reference evidence="6" key="1">
    <citation type="submission" date="2019-08" db="EMBL/GenBank/DDBJ databases">
        <title>The improved chromosome-level genome for the pearl oyster Pinctada fucata martensii using PacBio sequencing and Hi-C.</title>
        <authorList>
            <person name="Zheng Z."/>
        </authorList>
    </citation>
    <scope>NUCLEOTIDE SEQUENCE</scope>
    <source>
        <strain evidence="6">ZZ-2019</strain>
        <tissue evidence="6">Adductor muscle</tissue>
    </source>
</reference>
<dbReference type="PROSITE" id="PS50294">
    <property type="entry name" value="WD_REPEATS_REGION"/>
    <property type="match status" value="1"/>
</dbReference>
<protein>
    <submittedName>
        <fullName evidence="6">Uncharacterized protein</fullName>
    </submittedName>
</protein>
<sequence>MSARTSAALEIRKLRKKLRQIENLERKDRDLTDEELIKITKKQTLREKLLELLATSGENDDEFTESTKSDLSSKQSYEYSYEEPVPKVDISNIEVTVVTNADEEEDDIVNVDIDEDDVDIHVAVTTQEEVTISNDASQGETTEKNLSNSSDTIRFDVSPREPLHQANTQPSTKKEKVQKATKKNTKETKVSEKAVDKDRNLSNPWRTKVFSVFELEGHNDLVTAADIRKTTLVTASRDTTIRTWDIVKRQEIRSYGGHTGTVTCVVLLSEDDSKSIGKFLETEAEGSLIISGSTDCSVKIWSAETGEILRSTYTYNPVTRLVYHPVAQVVLTASDGGKIDVWSVESGENVQSLRAFDDCVTGLQVSNKLVYASSSEGTIKVFETRESELVCIFESENIQAERGGILTERHIRGFYANDELIYYGDDGINIKVLNWKTGKVRKLPNHCEDFGVTDCIVRHNQCLLSSAYSLDSGLGYVNIREFIGEKYLTSLNDTDTERVISLCCTMAPDGALIVVTAGMQLKVWTEVNNNQRHKDYYHVKANYNVKLNIQALDSDVESDFESSQSDDENDSFNQSDKRRESGSSNTQKGWTSWCNII</sequence>
<dbReference type="Gene3D" id="2.130.10.10">
    <property type="entry name" value="YVTN repeat-like/Quinoprotein amine dehydrogenase"/>
    <property type="match status" value="2"/>
</dbReference>
<dbReference type="AlphaFoldDB" id="A0AA88YGC2"/>
<feature type="region of interest" description="Disordered" evidence="5">
    <location>
        <begin position="130"/>
        <end position="195"/>
    </location>
</feature>
<keyword evidence="2" id="KW-0677">Repeat</keyword>
<organism evidence="6 7">
    <name type="scientific">Pinctada imbricata</name>
    <name type="common">Atlantic pearl-oyster</name>
    <name type="synonym">Pinctada martensii</name>
    <dbReference type="NCBI Taxonomy" id="66713"/>
    <lineage>
        <taxon>Eukaryota</taxon>
        <taxon>Metazoa</taxon>
        <taxon>Spiralia</taxon>
        <taxon>Lophotrochozoa</taxon>
        <taxon>Mollusca</taxon>
        <taxon>Bivalvia</taxon>
        <taxon>Autobranchia</taxon>
        <taxon>Pteriomorphia</taxon>
        <taxon>Pterioida</taxon>
        <taxon>Pterioidea</taxon>
        <taxon>Pteriidae</taxon>
        <taxon>Pinctada</taxon>
    </lineage>
</organism>
<dbReference type="InterPro" id="IPR019775">
    <property type="entry name" value="WD40_repeat_CS"/>
</dbReference>
<dbReference type="PANTHER" id="PTHR44156">
    <property type="entry name" value="SUPERNUMERARY LIMBS, ISOFORM B-RELATED"/>
    <property type="match status" value="1"/>
</dbReference>
<dbReference type="PROSITE" id="PS00678">
    <property type="entry name" value="WD_REPEATS_1"/>
    <property type="match status" value="1"/>
</dbReference>
<dbReference type="EMBL" id="VSWD01000004">
    <property type="protein sequence ID" value="KAK3104936.1"/>
    <property type="molecule type" value="Genomic_DNA"/>
</dbReference>
<dbReference type="InterPro" id="IPR001680">
    <property type="entry name" value="WD40_rpt"/>
</dbReference>
<comment type="caution">
    <text evidence="6">The sequence shown here is derived from an EMBL/GenBank/DDBJ whole genome shotgun (WGS) entry which is preliminary data.</text>
</comment>
<feature type="compositionally biased region" description="Basic and acidic residues" evidence="5">
    <location>
        <begin position="172"/>
        <end position="195"/>
    </location>
</feature>
<feature type="region of interest" description="Disordered" evidence="5">
    <location>
        <begin position="54"/>
        <end position="77"/>
    </location>
</feature>
<name>A0AA88YGC2_PINIB</name>
<gene>
    <name evidence="6" type="ORF">FSP39_013481</name>
</gene>
<evidence type="ECO:0000256" key="4">
    <source>
        <dbReference type="SAM" id="Coils"/>
    </source>
</evidence>
<feature type="repeat" description="WD" evidence="3">
    <location>
        <begin position="215"/>
        <end position="254"/>
    </location>
</feature>
<feature type="compositionally biased region" description="Acidic residues" evidence="5">
    <location>
        <begin position="558"/>
        <end position="570"/>
    </location>
</feature>
<dbReference type="SMART" id="SM00320">
    <property type="entry name" value="WD40"/>
    <property type="match status" value="4"/>
</dbReference>
<keyword evidence="1 3" id="KW-0853">WD repeat</keyword>
<dbReference type="Pfam" id="PF00400">
    <property type="entry name" value="WD40"/>
    <property type="match status" value="2"/>
</dbReference>
<feature type="compositionally biased region" description="Polar residues" evidence="5">
    <location>
        <begin position="582"/>
        <end position="591"/>
    </location>
</feature>
<feature type="compositionally biased region" description="Basic and acidic residues" evidence="5">
    <location>
        <begin position="153"/>
        <end position="163"/>
    </location>
</feature>